<feature type="transmembrane region" description="Helical" evidence="1">
    <location>
        <begin position="387"/>
        <end position="406"/>
    </location>
</feature>
<evidence type="ECO:0000256" key="1">
    <source>
        <dbReference type="SAM" id="Phobius"/>
    </source>
</evidence>
<feature type="transmembrane region" description="Helical" evidence="1">
    <location>
        <begin position="26"/>
        <end position="46"/>
    </location>
</feature>
<organism evidence="2 3">
    <name type="scientific">Bradyrhizobium sediminis</name>
    <dbReference type="NCBI Taxonomy" id="2840469"/>
    <lineage>
        <taxon>Bacteria</taxon>
        <taxon>Pseudomonadati</taxon>
        <taxon>Pseudomonadota</taxon>
        <taxon>Alphaproteobacteria</taxon>
        <taxon>Hyphomicrobiales</taxon>
        <taxon>Nitrobacteraceae</taxon>
        <taxon>Bradyrhizobium</taxon>
    </lineage>
</organism>
<feature type="transmembrane region" description="Helical" evidence="1">
    <location>
        <begin position="439"/>
        <end position="458"/>
    </location>
</feature>
<name>A0A975RMH6_9BRAD</name>
<feature type="transmembrane region" description="Helical" evidence="1">
    <location>
        <begin position="361"/>
        <end position="380"/>
    </location>
</feature>
<feature type="transmembrane region" description="Helical" evidence="1">
    <location>
        <begin position="412"/>
        <end position="432"/>
    </location>
</feature>
<proteinExistence type="predicted"/>
<reference evidence="2" key="1">
    <citation type="submission" date="2021-06" db="EMBL/GenBank/DDBJ databases">
        <title>Bradyrhizobium sp. S2-20-1 Genome sequencing.</title>
        <authorList>
            <person name="Jin L."/>
        </authorList>
    </citation>
    <scope>NUCLEOTIDE SEQUENCE</scope>
    <source>
        <strain evidence="2">S2-20-1</strain>
    </source>
</reference>
<feature type="transmembrane region" description="Helical" evidence="1">
    <location>
        <begin position="146"/>
        <end position="164"/>
    </location>
</feature>
<feature type="transmembrane region" description="Helical" evidence="1">
    <location>
        <begin position="241"/>
        <end position="260"/>
    </location>
</feature>
<gene>
    <name evidence="2" type="ORF">KMZ29_24020</name>
</gene>
<accession>A0A975RMH6</accession>
<feature type="transmembrane region" description="Helical" evidence="1">
    <location>
        <begin position="272"/>
        <end position="292"/>
    </location>
</feature>
<keyword evidence="1" id="KW-0812">Transmembrane</keyword>
<feature type="transmembrane region" description="Helical" evidence="1">
    <location>
        <begin position="176"/>
        <end position="194"/>
    </location>
</feature>
<keyword evidence="1" id="KW-0472">Membrane</keyword>
<feature type="transmembrane region" description="Helical" evidence="1">
    <location>
        <begin position="206"/>
        <end position="229"/>
    </location>
</feature>
<evidence type="ECO:0000313" key="2">
    <source>
        <dbReference type="EMBL" id="QWG12718.1"/>
    </source>
</evidence>
<protein>
    <submittedName>
        <fullName evidence="2">Uncharacterized protein</fullName>
    </submittedName>
</protein>
<feature type="transmembrane region" description="Helical" evidence="1">
    <location>
        <begin position="304"/>
        <end position="330"/>
    </location>
</feature>
<feature type="transmembrane region" description="Helical" evidence="1">
    <location>
        <begin position="112"/>
        <end position="134"/>
    </location>
</feature>
<keyword evidence="1" id="KW-1133">Transmembrane helix</keyword>
<dbReference type="EMBL" id="CP076134">
    <property type="protein sequence ID" value="QWG12718.1"/>
    <property type="molecule type" value="Genomic_DNA"/>
</dbReference>
<sequence>MSDVSSTADGPACRTSSTGGPLAMMAVLWGTVVIALAAPATTTGVFDAMSTDDAMRLVELRDLIAGQGWFDLVQHRLNPPGVLMHWSRAIDAPLSALILILRPLAGTHGAEAITLALWPALLFGAILLLAAAIAKRMSDGGAQPKTQLATALLTALSVPALVHFRAGAIDHHNAQIVLMFAFVLLATEIERSAVKACLAGVTASLSLAIGLEMLPAIAAACVAIFGLLIWRGDSVSRPVSIFGGALAGSSLLLASVLLPIHSLTAPACDAFGGPFLLLIAGGGVSLVAVAYVNRLHPTLGGRLAAAAVAGGALLGSFFELFPGCIASPYAQVAPLLTEFWLDRVAETMSFQKVLQYTPQKILGFYGFPLITLGLAVVALIRCAPPARFPWIVSIVTLAALIGTSLWEVRGAAAANMVAAPFCAVSLAGLWANRAQGRQLVLAALIVSPASLGAIGLAARPLIERILMPQFTIAAMDSTASCQTVSSVASLAGLPPGRVMAPIDLGPAILAATGHTVFAAPYHRNNDGNLAMVNAMLSAPEAAQRILSDRQVDYVVICAASPDQKDFVKSAPDGLAARLGRGETPDFLQPLDLDPTRKLTAWRVRE</sequence>
<dbReference type="AlphaFoldDB" id="A0A975RMH6"/>
<dbReference type="Proteomes" id="UP000680839">
    <property type="component" value="Chromosome"/>
</dbReference>
<evidence type="ECO:0000313" key="3">
    <source>
        <dbReference type="Proteomes" id="UP000680839"/>
    </source>
</evidence>